<dbReference type="SUPFAM" id="SSF75304">
    <property type="entry name" value="Amidase signature (AS) enzymes"/>
    <property type="match status" value="1"/>
</dbReference>
<dbReference type="InterPro" id="IPR023631">
    <property type="entry name" value="Amidase_dom"/>
</dbReference>
<dbReference type="Pfam" id="PF01425">
    <property type="entry name" value="Amidase"/>
    <property type="match status" value="1"/>
</dbReference>
<reference evidence="3 4" key="1">
    <citation type="submission" date="2017-06" db="EMBL/GenBank/DDBJ databases">
        <authorList>
            <consortium name="Pathogen Informatics"/>
        </authorList>
    </citation>
    <scope>NUCLEOTIDE SEQUENCE [LARGE SCALE GENOMIC DNA]</scope>
    <source>
        <strain evidence="3 4">NCTC11865</strain>
    </source>
</reference>
<dbReference type="PANTHER" id="PTHR11895">
    <property type="entry name" value="TRANSAMIDASE"/>
    <property type="match status" value="1"/>
</dbReference>
<dbReference type="PROSITE" id="PS00571">
    <property type="entry name" value="AMIDASES"/>
    <property type="match status" value="1"/>
</dbReference>
<evidence type="ECO:0000256" key="1">
    <source>
        <dbReference type="ARBA" id="ARBA00009199"/>
    </source>
</evidence>
<organism evidence="3 4">
    <name type="scientific">Cutibacterium granulosum</name>
    <dbReference type="NCBI Taxonomy" id="33011"/>
    <lineage>
        <taxon>Bacteria</taxon>
        <taxon>Bacillati</taxon>
        <taxon>Actinomycetota</taxon>
        <taxon>Actinomycetes</taxon>
        <taxon>Propionibacteriales</taxon>
        <taxon>Propionibacteriaceae</taxon>
        <taxon>Cutibacterium</taxon>
    </lineage>
</organism>
<gene>
    <name evidence="3" type="primary">nylA</name>
    <name evidence="3" type="ORF">SAMEA4412665_00651</name>
</gene>
<dbReference type="InterPro" id="IPR020556">
    <property type="entry name" value="Amidase_CS"/>
</dbReference>
<protein>
    <submittedName>
        <fullName evidence="3">6-aminohexanoate-cyclic-dimer hydrolase</fullName>
        <ecNumber evidence="3">3.5.2.12</ecNumber>
    </submittedName>
</protein>
<dbReference type="InterPro" id="IPR000120">
    <property type="entry name" value="Amidase"/>
</dbReference>
<evidence type="ECO:0000313" key="3">
    <source>
        <dbReference type="EMBL" id="SNV31669.1"/>
    </source>
</evidence>
<dbReference type="InterPro" id="IPR036928">
    <property type="entry name" value="AS_sf"/>
</dbReference>
<comment type="similarity">
    <text evidence="1">Belongs to the amidase family.</text>
</comment>
<dbReference type="Gene3D" id="3.90.1300.10">
    <property type="entry name" value="Amidase signature (AS) domain"/>
    <property type="match status" value="1"/>
</dbReference>
<accession>A0A239WBU5</accession>
<proteinExistence type="inferred from homology"/>
<dbReference type="EMBL" id="LT906441">
    <property type="protein sequence ID" value="SNV31669.1"/>
    <property type="molecule type" value="Genomic_DNA"/>
</dbReference>
<dbReference type="Proteomes" id="UP000215332">
    <property type="component" value="Chromosome 1"/>
</dbReference>
<dbReference type="EC" id="3.5.2.12" evidence="3"/>
<keyword evidence="3" id="KW-0378">Hydrolase</keyword>
<feature type="domain" description="Amidase" evidence="2">
    <location>
        <begin position="22"/>
        <end position="449"/>
    </location>
</feature>
<dbReference type="RefSeq" id="WP_065860808.1">
    <property type="nucleotide sequence ID" value="NZ_LT906441.1"/>
</dbReference>
<dbReference type="GO" id="GO:0019874">
    <property type="term" value="F:6-aminohexanoate-cyclic-dimer hydrolase activity"/>
    <property type="evidence" value="ECO:0007669"/>
    <property type="project" value="UniProtKB-EC"/>
</dbReference>
<evidence type="ECO:0000313" key="4">
    <source>
        <dbReference type="Proteomes" id="UP000215332"/>
    </source>
</evidence>
<dbReference type="eggNOG" id="COG0154">
    <property type="taxonomic scope" value="Bacteria"/>
</dbReference>
<dbReference type="AlphaFoldDB" id="A0A239WBU5"/>
<name>A0A239WBU5_9ACTN</name>
<dbReference type="KEGG" id="cgrn:4412665_00651"/>
<sequence>MTQMSALETASAIRTGQTSVIEVVEDALDRAHADECHAWSWIDDEGARHTAHELQRKLDAGEVEPGPLFGVPCPIKDLNALAGAPRHLGSRAIGGHPSETDDGIVALLKAAGTVPIGTTTAPEFGLPCYTEPAGRAPTATPWDLARMSGGSSGGAAAAVGDGQVPIAQGSDGGGSIRIPASCCGVVGLKPSRGRVSAGPFGVDGPGLVSGGVITRTVRDTAAALDVISTPMPGDPFSAPPARTSFLTACDHEVPRLRIGVLTEPVIAEADVHPACLDAVTQAATALEGMGHVVEPTTAPFGAQEWSSFQCVWEVGAASIPLPEGCERNAMPMTRWLRREGRRRTGVELAEGLAGIQMISRTVGQHWADYDLIVSPTLAQPPLPHGQLHDDDDPAADFAAQCRFTPWTSLWNITGRPAMSLPLHTSIIDGMELPIGVMIGGPQYSEERLLALGCALLGR</sequence>
<evidence type="ECO:0000259" key="2">
    <source>
        <dbReference type="Pfam" id="PF01425"/>
    </source>
</evidence>
<dbReference type="PANTHER" id="PTHR11895:SF7">
    <property type="entry name" value="GLUTAMYL-TRNA(GLN) AMIDOTRANSFERASE SUBUNIT A, MITOCHONDRIAL"/>
    <property type="match status" value="1"/>
</dbReference>